<dbReference type="SUPFAM" id="SSF53098">
    <property type="entry name" value="Ribonuclease H-like"/>
    <property type="match status" value="1"/>
</dbReference>
<dbReference type="AlphaFoldDB" id="A0A9Q3H7A9"/>
<comment type="caution">
    <text evidence="3">The sequence shown here is derived from an EMBL/GenBank/DDBJ whole genome shotgun (WGS) entry which is preliminary data.</text>
</comment>
<feature type="domain" description="Integrase catalytic" evidence="2">
    <location>
        <begin position="1"/>
        <end position="140"/>
    </location>
</feature>
<dbReference type="PANTHER" id="PTHR37984:SF5">
    <property type="entry name" value="PROTEIN NYNRIN-LIKE"/>
    <property type="match status" value="1"/>
</dbReference>
<reference evidence="3" key="1">
    <citation type="submission" date="2021-03" db="EMBL/GenBank/DDBJ databases">
        <title>Draft genome sequence of rust myrtle Austropuccinia psidii MF-1, a brazilian biotype.</title>
        <authorList>
            <person name="Quecine M.C."/>
            <person name="Pachon D.M.R."/>
            <person name="Bonatelli M.L."/>
            <person name="Correr F.H."/>
            <person name="Franceschini L.M."/>
            <person name="Leite T.F."/>
            <person name="Margarido G.R.A."/>
            <person name="Almeida C.A."/>
            <person name="Ferrarezi J.A."/>
            <person name="Labate C.A."/>
        </authorList>
    </citation>
    <scope>NUCLEOTIDE SEQUENCE</scope>
    <source>
        <strain evidence="3">MF-1</strain>
    </source>
</reference>
<dbReference type="InterPro" id="IPR050951">
    <property type="entry name" value="Retrovirus_Pol_polyprotein"/>
</dbReference>
<evidence type="ECO:0000313" key="3">
    <source>
        <dbReference type="EMBL" id="MBW0491815.1"/>
    </source>
</evidence>
<evidence type="ECO:0000313" key="4">
    <source>
        <dbReference type="Proteomes" id="UP000765509"/>
    </source>
</evidence>
<protein>
    <recommendedName>
        <fullName evidence="2">Integrase catalytic domain-containing protein</fullName>
    </recommendedName>
</protein>
<gene>
    <name evidence="3" type="ORF">O181_031530</name>
</gene>
<dbReference type="GO" id="GO:0005634">
    <property type="term" value="C:nucleus"/>
    <property type="evidence" value="ECO:0007669"/>
    <property type="project" value="UniProtKB-ARBA"/>
</dbReference>
<evidence type="ECO:0000259" key="2">
    <source>
        <dbReference type="PROSITE" id="PS50994"/>
    </source>
</evidence>
<dbReference type="InterPro" id="IPR012337">
    <property type="entry name" value="RNaseH-like_sf"/>
</dbReference>
<sequence>MDWKKGLVPAGKENINAFLVTVDRYSKTFRCLTCQKEDTAMNTAFVFLKNIIATCGVPKIIISDSNPKCTSEIWTKLCAIIGTRLAFSTAYHPQTDVLGEWMIQTMEGIIRRFCAYEMEYKDHEGYTHYWVTLSPEIELT</sequence>
<dbReference type="GO" id="GO:0003723">
    <property type="term" value="F:RNA binding"/>
    <property type="evidence" value="ECO:0007669"/>
    <property type="project" value="UniProtKB-KW"/>
</dbReference>
<dbReference type="Proteomes" id="UP000765509">
    <property type="component" value="Unassembled WGS sequence"/>
</dbReference>
<keyword evidence="1" id="KW-0694">RNA-binding</keyword>
<organism evidence="3 4">
    <name type="scientific">Austropuccinia psidii MF-1</name>
    <dbReference type="NCBI Taxonomy" id="1389203"/>
    <lineage>
        <taxon>Eukaryota</taxon>
        <taxon>Fungi</taxon>
        <taxon>Dikarya</taxon>
        <taxon>Basidiomycota</taxon>
        <taxon>Pucciniomycotina</taxon>
        <taxon>Pucciniomycetes</taxon>
        <taxon>Pucciniales</taxon>
        <taxon>Sphaerophragmiaceae</taxon>
        <taxon>Austropuccinia</taxon>
    </lineage>
</organism>
<accession>A0A9Q3H7A9</accession>
<dbReference type="Gene3D" id="3.30.420.10">
    <property type="entry name" value="Ribonuclease H-like superfamily/Ribonuclease H"/>
    <property type="match status" value="1"/>
</dbReference>
<proteinExistence type="predicted"/>
<dbReference type="Pfam" id="PF00665">
    <property type="entry name" value="rve"/>
    <property type="match status" value="1"/>
</dbReference>
<keyword evidence="4" id="KW-1185">Reference proteome</keyword>
<dbReference type="InterPro" id="IPR036397">
    <property type="entry name" value="RNaseH_sf"/>
</dbReference>
<dbReference type="PROSITE" id="PS50994">
    <property type="entry name" value="INTEGRASE"/>
    <property type="match status" value="1"/>
</dbReference>
<dbReference type="GO" id="GO:0015074">
    <property type="term" value="P:DNA integration"/>
    <property type="evidence" value="ECO:0007669"/>
    <property type="project" value="InterPro"/>
</dbReference>
<dbReference type="PANTHER" id="PTHR37984">
    <property type="entry name" value="PROTEIN CBG26694"/>
    <property type="match status" value="1"/>
</dbReference>
<evidence type="ECO:0000256" key="1">
    <source>
        <dbReference type="ARBA" id="ARBA00022884"/>
    </source>
</evidence>
<dbReference type="InterPro" id="IPR001584">
    <property type="entry name" value="Integrase_cat-core"/>
</dbReference>
<name>A0A9Q3H7A9_9BASI</name>
<dbReference type="EMBL" id="AVOT02011271">
    <property type="protein sequence ID" value="MBW0491815.1"/>
    <property type="molecule type" value="Genomic_DNA"/>
</dbReference>